<dbReference type="Pfam" id="PF00501">
    <property type="entry name" value="AMP-binding"/>
    <property type="match status" value="1"/>
</dbReference>
<gene>
    <name evidence="5" type="ORF">VCS650_LOCUS33669</name>
</gene>
<dbReference type="SUPFAM" id="SSF52777">
    <property type="entry name" value="CoA-dependent acyltransferases"/>
    <property type="match status" value="3"/>
</dbReference>
<dbReference type="InterPro" id="IPR000873">
    <property type="entry name" value="AMP-dep_synth/lig_dom"/>
</dbReference>
<dbReference type="SUPFAM" id="SSF56801">
    <property type="entry name" value="Acetyl-CoA synthetase-like"/>
    <property type="match status" value="1"/>
</dbReference>
<keyword evidence="1" id="KW-0596">Phosphopantetheine</keyword>
<evidence type="ECO:0000259" key="4">
    <source>
        <dbReference type="Pfam" id="PF00668"/>
    </source>
</evidence>
<dbReference type="GO" id="GO:0044550">
    <property type="term" value="P:secondary metabolite biosynthetic process"/>
    <property type="evidence" value="ECO:0007669"/>
    <property type="project" value="TreeGrafter"/>
</dbReference>
<accession>A0A815H9D8</accession>
<evidence type="ECO:0000313" key="5">
    <source>
        <dbReference type="EMBL" id="CAF1349161.1"/>
    </source>
</evidence>
<dbReference type="GO" id="GO:0043041">
    <property type="term" value="P:amino acid activation for nonribosomal peptide biosynthetic process"/>
    <property type="evidence" value="ECO:0007669"/>
    <property type="project" value="TreeGrafter"/>
</dbReference>
<protein>
    <recommendedName>
        <fullName evidence="7">Condensation domain-containing protein</fullName>
    </recommendedName>
</protein>
<dbReference type="OrthoDB" id="10057366at2759"/>
<dbReference type="Gene3D" id="3.40.50.980">
    <property type="match status" value="2"/>
</dbReference>
<keyword evidence="2" id="KW-0597">Phosphoprotein</keyword>
<dbReference type="AlphaFoldDB" id="A0A815H9D8"/>
<reference evidence="5" key="1">
    <citation type="submission" date="2021-02" db="EMBL/GenBank/DDBJ databases">
        <authorList>
            <person name="Nowell W R."/>
        </authorList>
    </citation>
    <scope>NUCLEOTIDE SEQUENCE</scope>
</reference>
<dbReference type="PROSITE" id="PS00455">
    <property type="entry name" value="AMP_BINDING"/>
    <property type="match status" value="1"/>
</dbReference>
<feature type="domain" description="AMP-dependent synthetase/ligase" evidence="3">
    <location>
        <begin position="803"/>
        <end position="959"/>
    </location>
</feature>
<name>A0A815H9D8_9BILA</name>
<feature type="domain" description="Condensation" evidence="4">
    <location>
        <begin position="6"/>
        <end position="480"/>
    </location>
</feature>
<dbReference type="GO" id="GO:0005829">
    <property type="term" value="C:cytosol"/>
    <property type="evidence" value="ECO:0007669"/>
    <property type="project" value="TreeGrafter"/>
</dbReference>
<dbReference type="GO" id="GO:0003824">
    <property type="term" value="F:catalytic activity"/>
    <property type="evidence" value="ECO:0007669"/>
    <property type="project" value="InterPro"/>
</dbReference>
<comment type="caution">
    <text evidence="5">The sequence shown here is derived from an EMBL/GenBank/DDBJ whole genome shotgun (WGS) entry which is preliminary data.</text>
</comment>
<evidence type="ECO:0000259" key="3">
    <source>
        <dbReference type="Pfam" id="PF00501"/>
    </source>
</evidence>
<dbReference type="PANTHER" id="PTHR45527">
    <property type="entry name" value="NONRIBOSOMAL PEPTIDE SYNTHETASE"/>
    <property type="match status" value="1"/>
</dbReference>
<evidence type="ECO:0000256" key="2">
    <source>
        <dbReference type="ARBA" id="ARBA00022553"/>
    </source>
</evidence>
<dbReference type="Gene3D" id="3.30.559.10">
    <property type="entry name" value="Chloramphenicol acetyltransferase-like domain"/>
    <property type="match status" value="1"/>
</dbReference>
<sequence>MVSDRTKILASSAQQRIYMHENLYFSASDFSVYNYVIPLIIKCGSVSIEHIRFSLVSVIQQHTVLRTAVRFNIMRNEIEQNILPLTEDTYSFQHSRGVSTLEQLNRLLTNESIRKYFDVENGKVLRCHVVQRSAASNDDSLHEGDLILFVIHHIAFDLSSYKPFLKAFERACWANEYQQSMLTIPQYIDFALYEQALLADTSVESKMNKARRFWANLMHGYDWNKIRYLVPDKDRTDQHYSGRGHTTVFTINQDVIDAMMLFASINNVSMFSLSLACYYAFLFKLANHSDDLCVVSSAANRSDKEIQDMLGMFVNLLLYRVKIEPNNTFKHLVKQIQPLSKEILLHSSLPYQQIIEFQGKRENNVLPSAFFQYEPLKLAVTQKNSIELTLSEGSVISGYYDRDLNHQNGISLFDISLTIIHDHHTPSTECFLNCSVDIFKHQDDVDLLSKRFQHILSQLFSFSMLEESIHTLSILLPTEQISLLDPSTCTIPKGPPIHQQMSMSEESMFWLDVLHDYKLDQPLSLPFDRYRLANEHRSGRGTSISFDLGQDLSHSLLTHASSNNISLEHITFAIYFIFLFKLTNGQTDLCIAMNINDNRYRDELKSIIGLFENVIPLRCQLDPHWSFHQLLEHVGEITTNSIKYSYFPLQRILEQYPHISKYAFLDTSLEFISYKSDNDNNAIMIGDTQLVPGSSSFNDNEDEIPSVSDFSLSIYHDINMNQLSCTINASLDLFNIETVEKISQRFHFTLHQQFTSFDSKTTKPIYEIQLALSNEQYLIQSLNNTQMSFSSPLTCIHHEFVYQVMKHPQKLAVELDEQSLTYCELLHYVQILSLTLLNEYHVFPGEVVCQCVERSLSMVIGIIGIITAGGVYCPLSPRDPQHRLHALVEQTESHLVLVHHLTKTKFGSNFILFDISLVLSSSNVDTENDISGLGNISITPEHTAYIIFTSGSTGAPKAVRNEDNNKSISYCCHLCL</sequence>
<evidence type="ECO:0000256" key="1">
    <source>
        <dbReference type="ARBA" id="ARBA00022450"/>
    </source>
</evidence>
<dbReference type="Gene3D" id="3.30.559.30">
    <property type="entry name" value="Nonribosomal peptide synthetase, condensation domain"/>
    <property type="match status" value="2"/>
</dbReference>
<proteinExistence type="predicted"/>
<dbReference type="InterPro" id="IPR001242">
    <property type="entry name" value="Condensation_dom"/>
</dbReference>
<dbReference type="InterPro" id="IPR023213">
    <property type="entry name" value="CAT-like_dom_sf"/>
</dbReference>
<evidence type="ECO:0000313" key="6">
    <source>
        <dbReference type="Proteomes" id="UP000663891"/>
    </source>
</evidence>
<organism evidence="5 6">
    <name type="scientific">Adineta steineri</name>
    <dbReference type="NCBI Taxonomy" id="433720"/>
    <lineage>
        <taxon>Eukaryota</taxon>
        <taxon>Metazoa</taxon>
        <taxon>Spiralia</taxon>
        <taxon>Gnathifera</taxon>
        <taxon>Rotifera</taxon>
        <taxon>Eurotatoria</taxon>
        <taxon>Bdelloidea</taxon>
        <taxon>Adinetida</taxon>
        <taxon>Adinetidae</taxon>
        <taxon>Adineta</taxon>
    </lineage>
</organism>
<dbReference type="EMBL" id="CAJNON010000665">
    <property type="protein sequence ID" value="CAF1349161.1"/>
    <property type="molecule type" value="Genomic_DNA"/>
</dbReference>
<dbReference type="Pfam" id="PF00668">
    <property type="entry name" value="Condensation"/>
    <property type="match status" value="1"/>
</dbReference>
<dbReference type="Proteomes" id="UP000663891">
    <property type="component" value="Unassembled WGS sequence"/>
</dbReference>
<dbReference type="InterPro" id="IPR020845">
    <property type="entry name" value="AMP-binding_CS"/>
</dbReference>
<dbReference type="GO" id="GO:0031177">
    <property type="term" value="F:phosphopantetheine binding"/>
    <property type="evidence" value="ECO:0007669"/>
    <property type="project" value="TreeGrafter"/>
</dbReference>
<evidence type="ECO:0008006" key="7">
    <source>
        <dbReference type="Google" id="ProtNLM"/>
    </source>
</evidence>
<dbReference type="PANTHER" id="PTHR45527:SF1">
    <property type="entry name" value="FATTY ACID SYNTHASE"/>
    <property type="match status" value="1"/>
</dbReference>